<dbReference type="Bgee" id="ENSGACG00000020806">
    <property type="expression patterns" value="Expressed in telencephalon and 2 other cell types or tissues"/>
</dbReference>
<dbReference type="AlphaFoldDB" id="G3QC92"/>
<dbReference type="Ensembl" id="ENSGACT00000027560.1">
    <property type="protein sequence ID" value="ENSGACP00000027508.1"/>
    <property type="gene ID" value="ENSGACG00000020806.1"/>
</dbReference>
<dbReference type="InParanoid" id="G3QC92"/>
<reference evidence="2" key="1">
    <citation type="submission" date="2006-01" db="EMBL/GenBank/DDBJ databases">
        <authorList>
            <person name="Lindblad-Toh K."/>
            <person name="Mauceli E."/>
            <person name="Grabherr M."/>
            <person name="Chang J.L."/>
            <person name="Lander E.S."/>
        </authorList>
    </citation>
    <scope>NUCLEOTIDE SEQUENCE [LARGE SCALE GENOMIC DNA]</scope>
</reference>
<evidence type="ECO:0000256" key="1">
    <source>
        <dbReference type="SAM" id="MobiDB-lite"/>
    </source>
</evidence>
<protein>
    <submittedName>
        <fullName evidence="2">Uncharacterized protein</fullName>
    </submittedName>
</protein>
<feature type="region of interest" description="Disordered" evidence="1">
    <location>
        <begin position="48"/>
        <end position="69"/>
    </location>
</feature>
<proteinExistence type="predicted"/>
<name>G3QC92_GASAC</name>
<accession>G3QC92</accession>
<evidence type="ECO:0000313" key="2">
    <source>
        <dbReference type="Ensembl" id="ENSGACP00000027508.1"/>
    </source>
</evidence>
<sequence>MLDRRCPQGVPALGRRQADQGGVTSLGEHSRRGRLAGLRCGHRSRILGFPRRRGQGGRGSERGWLQVGAPPGVSQDLTVGRRRVLHQNGLLVAGRLPKE</sequence>
<reference evidence="2" key="2">
    <citation type="submission" date="2024-04" db="UniProtKB">
        <authorList>
            <consortium name="Ensembl"/>
        </authorList>
    </citation>
    <scope>IDENTIFICATION</scope>
</reference>
<organism evidence="2">
    <name type="scientific">Gasterosteus aculeatus</name>
    <name type="common">Three-spined stickleback</name>
    <dbReference type="NCBI Taxonomy" id="69293"/>
    <lineage>
        <taxon>Eukaryota</taxon>
        <taxon>Metazoa</taxon>
        <taxon>Chordata</taxon>
        <taxon>Craniata</taxon>
        <taxon>Vertebrata</taxon>
        <taxon>Euteleostomi</taxon>
        <taxon>Actinopterygii</taxon>
        <taxon>Neopterygii</taxon>
        <taxon>Teleostei</taxon>
        <taxon>Neoteleostei</taxon>
        <taxon>Acanthomorphata</taxon>
        <taxon>Eupercaria</taxon>
        <taxon>Perciformes</taxon>
        <taxon>Cottioidei</taxon>
        <taxon>Gasterosteales</taxon>
        <taxon>Gasterosteidae</taxon>
        <taxon>Gasterosteus</taxon>
    </lineage>
</organism>
<feature type="region of interest" description="Disordered" evidence="1">
    <location>
        <begin position="1"/>
        <end position="31"/>
    </location>
</feature>